<dbReference type="GO" id="GO:0051287">
    <property type="term" value="F:NAD binding"/>
    <property type="evidence" value="ECO:0007669"/>
    <property type="project" value="InterPro"/>
</dbReference>
<dbReference type="Gene3D" id="3.40.50.720">
    <property type="entry name" value="NAD(P)-binding Rossmann-like Domain"/>
    <property type="match status" value="2"/>
</dbReference>
<evidence type="ECO:0000313" key="7">
    <source>
        <dbReference type="EMBL" id="SFB01506.1"/>
    </source>
</evidence>
<dbReference type="SUPFAM" id="SSF51735">
    <property type="entry name" value="NAD(P)-binding Rossmann-fold domains"/>
    <property type="match status" value="1"/>
</dbReference>
<dbReference type="Proteomes" id="UP000198642">
    <property type="component" value="Unassembled WGS sequence"/>
</dbReference>
<dbReference type="Pfam" id="PF00389">
    <property type="entry name" value="2-Hacid_dh"/>
    <property type="match status" value="1"/>
</dbReference>
<dbReference type="RefSeq" id="WP_090236132.1">
    <property type="nucleotide sequence ID" value="NZ_FOJW01000005.1"/>
</dbReference>
<evidence type="ECO:0000256" key="4">
    <source>
        <dbReference type="RuleBase" id="RU003719"/>
    </source>
</evidence>
<dbReference type="InterPro" id="IPR006140">
    <property type="entry name" value="D-isomer_DH_NAD-bd"/>
</dbReference>
<evidence type="ECO:0000259" key="6">
    <source>
        <dbReference type="Pfam" id="PF02826"/>
    </source>
</evidence>
<reference evidence="7 8" key="1">
    <citation type="submission" date="2016-10" db="EMBL/GenBank/DDBJ databases">
        <authorList>
            <person name="de Groot N.N."/>
        </authorList>
    </citation>
    <scope>NUCLEOTIDE SEQUENCE [LARGE SCALE GENOMIC DNA]</scope>
    <source>
        <strain evidence="7 8">CGMCC 1.3702</strain>
    </source>
</reference>
<keyword evidence="2 4" id="KW-0560">Oxidoreductase</keyword>
<dbReference type="SUPFAM" id="SSF52283">
    <property type="entry name" value="Formate/glycerate dehydrogenase catalytic domain-like"/>
    <property type="match status" value="1"/>
</dbReference>
<dbReference type="STRING" id="237679.SAMN04488072_105145"/>
<dbReference type="Pfam" id="PF02826">
    <property type="entry name" value="2-Hacid_dh_C"/>
    <property type="match status" value="1"/>
</dbReference>
<dbReference type="InterPro" id="IPR036291">
    <property type="entry name" value="NAD(P)-bd_dom_sf"/>
</dbReference>
<dbReference type="CDD" id="cd12169">
    <property type="entry name" value="PGDH_like_1"/>
    <property type="match status" value="1"/>
</dbReference>
<dbReference type="PANTHER" id="PTHR42789">
    <property type="entry name" value="D-ISOMER SPECIFIC 2-HYDROXYACID DEHYDROGENASE FAMILY PROTEIN (AFU_ORTHOLOGUE AFUA_6G10090)"/>
    <property type="match status" value="1"/>
</dbReference>
<evidence type="ECO:0000313" key="8">
    <source>
        <dbReference type="Proteomes" id="UP000198642"/>
    </source>
</evidence>
<protein>
    <submittedName>
        <fullName evidence="7">D-isomer specific 2-hydroxyacid dehydrogenase, catalytic domain</fullName>
    </submittedName>
</protein>
<accession>A0A1I0XM47</accession>
<keyword evidence="3" id="KW-0520">NAD</keyword>
<dbReference type="InterPro" id="IPR006139">
    <property type="entry name" value="D-isomer_2_OHA_DH_cat_dom"/>
</dbReference>
<dbReference type="AlphaFoldDB" id="A0A1I0XM47"/>
<organism evidence="7 8">
    <name type="scientific">Lentibacillus halodurans</name>
    <dbReference type="NCBI Taxonomy" id="237679"/>
    <lineage>
        <taxon>Bacteria</taxon>
        <taxon>Bacillati</taxon>
        <taxon>Bacillota</taxon>
        <taxon>Bacilli</taxon>
        <taxon>Bacillales</taxon>
        <taxon>Bacillaceae</taxon>
        <taxon>Lentibacillus</taxon>
    </lineage>
</organism>
<dbReference type="PANTHER" id="PTHR42789:SF1">
    <property type="entry name" value="D-ISOMER SPECIFIC 2-HYDROXYACID DEHYDROGENASE FAMILY PROTEIN (AFU_ORTHOLOGUE AFUA_6G10090)"/>
    <property type="match status" value="1"/>
</dbReference>
<dbReference type="EMBL" id="FOJW01000005">
    <property type="protein sequence ID" value="SFB01506.1"/>
    <property type="molecule type" value="Genomic_DNA"/>
</dbReference>
<sequence>MKTVILDDWEEYMKNHPSLGRLQDFSDVTVYTDKPSFNELADRLQGVDTVIPIRERTRFTKELIEKLPDFKLIAQTGTGVAHLDMEALKQARIPVATTPGGSTGAVTELTFAYLLNLIKKVTATDRAMQNNAWPEIIGTNLKGKSLGIIGLGKIGRSVANMAKAFGMNVMAWGPTLMEERANTEGVQYTTLPNLLRLSDAVSLHVRLVPETTHLLQEEHFAMMKPSAVLINTSRGRVIKEQALIQALQNKEIAGAGLDVFEKEPLPSGHSFRNFENVLITPHIGWKTEETFTNFLNGSIDNIHQFFVNNEPQNIFNQEVLEK</sequence>
<evidence type="ECO:0000259" key="5">
    <source>
        <dbReference type="Pfam" id="PF00389"/>
    </source>
</evidence>
<evidence type="ECO:0000256" key="2">
    <source>
        <dbReference type="ARBA" id="ARBA00023002"/>
    </source>
</evidence>
<dbReference type="GO" id="GO:0016616">
    <property type="term" value="F:oxidoreductase activity, acting on the CH-OH group of donors, NAD or NADP as acceptor"/>
    <property type="evidence" value="ECO:0007669"/>
    <property type="project" value="InterPro"/>
</dbReference>
<dbReference type="OrthoDB" id="9805416at2"/>
<comment type="similarity">
    <text evidence="1 4">Belongs to the D-isomer specific 2-hydroxyacid dehydrogenase family.</text>
</comment>
<dbReference type="InterPro" id="IPR050857">
    <property type="entry name" value="D-2-hydroxyacid_DH"/>
</dbReference>
<name>A0A1I0XM47_9BACI</name>
<evidence type="ECO:0000256" key="3">
    <source>
        <dbReference type="ARBA" id="ARBA00023027"/>
    </source>
</evidence>
<feature type="domain" description="D-isomer specific 2-hydroxyacid dehydrogenase catalytic" evidence="5">
    <location>
        <begin position="19"/>
        <end position="315"/>
    </location>
</feature>
<proteinExistence type="inferred from homology"/>
<dbReference type="FunFam" id="3.40.50.720:FF:000203">
    <property type="entry name" value="D-3-phosphoglycerate dehydrogenase (SerA)"/>
    <property type="match status" value="1"/>
</dbReference>
<evidence type="ECO:0000256" key="1">
    <source>
        <dbReference type="ARBA" id="ARBA00005854"/>
    </source>
</evidence>
<feature type="domain" description="D-isomer specific 2-hydroxyacid dehydrogenase NAD-binding" evidence="6">
    <location>
        <begin position="111"/>
        <end position="284"/>
    </location>
</feature>
<keyword evidence="8" id="KW-1185">Reference proteome</keyword>
<gene>
    <name evidence="7" type="ORF">SAMN04488072_105145</name>
</gene>